<sequence length="68" mass="7976">MLFNQTYEFKCYFVLNEIRPLDLKATLSFVIKLMSSLLTKRLLNATNTLFLKGYGYLTERLTLPKIHS</sequence>
<reference evidence="1 2" key="1">
    <citation type="journal article" date="2015" name="Genome Biol.">
        <title>Comparative genomics of Steinernema reveals deeply conserved gene regulatory networks.</title>
        <authorList>
            <person name="Dillman A.R."/>
            <person name="Macchietto M."/>
            <person name="Porter C.F."/>
            <person name="Rogers A."/>
            <person name="Williams B."/>
            <person name="Antoshechkin I."/>
            <person name="Lee M.M."/>
            <person name="Goodwin Z."/>
            <person name="Lu X."/>
            <person name="Lewis E.E."/>
            <person name="Goodrich-Blair H."/>
            <person name="Stock S.P."/>
            <person name="Adams B.J."/>
            <person name="Sternberg P.W."/>
            <person name="Mortazavi A."/>
        </authorList>
    </citation>
    <scope>NUCLEOTIDE SEQUENCE [LARGE SCALE GENOMIC DNA]</scope>
    <source>
        <strain evidence="1 2">ALL</strain>
    </source>
</reference>
<accession>A0A4U5PHH7</accession>
<reference evidence="1 2" key="2">
    <citation type="journal article" date="2019" name="G3 (Bethesda)">
        <title>Hybrid Assembly of the Genome of the Entomopathogenic Nematode Steinernema carpocapsae Identifies the X-Chromosome.</title>
        <authorList>
            <person name="Serra L."/>
            <person name="Macchietto M."/>
            <person name="Macias-Munoz A."/>
            <person name="McGill C.J."/>
            <person name="Rodriguez I.M."/>
            <person name="Rodriguez B."/>
            <person name="Murad R."/>
            <person name="Mortazavi A."/>
        </authorList>
    </citation>
    <scope>NUCLEOTIDE SEQUENCE [LARGE SCALE GENOMIC DNA]</scope>
    <source>
        <strain evidence="1 2">ALL</strain>
    </source>
</reference>
<keyword evidence="2" id="KW-1185">Reference proteome</keyword>
<name>A0A4U5PHH7_STECR</name>
<comment type="caution">
    <text evidence="1">The sequence shown here is derived from an EMBL/GenBank/DDBJ whole genome shotgun (WGS) entry which is preliminary data.</text>
</comment>
<evidence type="ECO:0000313" key="2">
    <source>
        <dbReference type="Proteomes" id="UP000298663"/>
    </source>
</evidence>
<proteinExistence type="predicted"/>
<dbReference type="EMBL" id="AZBU02000002">
    <property type="protein sequence ID" value="TKR96008.1"/>
    <property type="molecule type" value="Genomic_DNA"/>
</dbReference>
<evidence type="ECO:0000313" key="1">
    <source>
        <dbReference type="EMBL" id="TKR96008.1"/>
    </source>
</evidence>
<gene>
    <name evidence="1" type="ORF">L596_010091</name>
</gene>
<dbReference type="AlphaFoldDB" id="A0A4U5PHH7"/>
<dbReference type="Proteomes" id="UP000298663">
    <property type="component" value="Unassembled WGS sequence"/>
</dbReference>
<protein>
    <submittedName>
        <fullName evidence="1">Uncharacterized protein</fullName>
    </submittedName>
</protein>
<organism evidence="1 2">
    <name type="scientific">Steinernema carpocapsae</name>
    <name type="common">Entomopathogenic nematode</name>
    <dbReference type="NCBI Taxonomy" id="34508"/>
    <lineage>
        <taxon>Eukaryota</taxon>
        <taxon>Metazoa</taxon>
        <taxon>Ecdysozoa</taxon>
        <taxon>Nematoda</taxon>
        <taxon>Chromadorea</taxon>
        <taxon>Rhabditida</taxon>
        <taxon>Tylenchina</taxon>
        <taxon>Panagrolaimomorpha</taxon>
        <taxon>Strongyloidoidea</taxon>
        <taxon>Steinernematidae</taxon>
        <taxon>Steinernema</taxon>
    </lineage>
</organism>